<dbReference type="Gene3D" id="1.20.1270.360">
    <property type="match status" value="1"/>
</dbReference>
<name>A0A844YFV3_9SPHN</name>
<keyword evidence="2" id="KW-1185">Reference proteome</keyword>
<dbReference type="PANTHER" id="PTHR37310:SF1">
    <property type="entry name" value="CYTOPLASMIC PROTEIN"/>
    <property type="match status" value="1"/>
</dbReference>
<dbReference type="EMBL" id="WTYN01000001">
    <property type="protein sequence ID" value="MXO62229.1"/>
    <property type="molecule type" value="Genomic_DNA"/>
</dbReference>
<dbReference type="AlphaFoldDB" id="A0A844YFV3"/>
<dbReference type="InterPro" id="IPR044543">
    <property type="entry name" value="YHJQ-like"/>
</dbReference>
<proteinExistence type="predicted"/>
<dbReference type="Pfam" id="PF03860">
    <property type="entry name" value="Csp"/>
    <property type="match status" value="1"/>
</dbReference>
<dbReference type="PANTHER" id="PTHR37310">
    <property type="entry name" value="CYTOPLASMIC PROTEIN-RELATED"/>
    <property type="match status" value="1"/>
</dbReference>
<dbReference type="CDD" id="cd08026">
    <property type="entry name" value="DUF326"/>
    <property type="match status" value="1"/>
</dbReference>
<gene>
    <name evidence="1" type="ORF">GRI48_04305</name>
</gene>
<protein>
    <submittedName>
        <fullName evidence="1">Four-helix bundle copper-binding protein</fullName>
    </submittedName>
</protein>
<evidence type="ECO:0000313" key="1">
    <source>
        <dbReference type="EMBL" id="MXO62229.1"/>
    </source>
</evidence>
<dbReference type="InterPro" id="IPR005560">
    <property type="entry name" value="Csp_YhjQ"/>
</dbReference>
<dbReference type="RefSeq" id="WP_160671901.1">
    <property type="nucleotide sequence ID" value="NZ_WTYN01000001.1"/>
</dbReference>
<reference evidence="1 2" key="1">
    <citation type="submission" date="2019-12" db="EMBL/GenBank/DDBJ databases">
        <title>Genomic-based taxomic classification of the family Erythrobacteraceae.</title>
        <authorList>
            <person name="Xu L."/>
        </authorList>
    </citation>
    <scope>NUCLEOTIDE SEQUENCE [LARGE SCALE GENOMIC DNA]</scope>
    <source>
        <strain evidence="1 2">MCCC 1A09965</strain>
    </source>
</reference>
<sequence>MSLQEMVSRHPQVENETEELILASRHAMLCSLFCTSCADACVAEMTADGMDMSQCIRNCLDCADICAATARLGVRRTAQNIEVLRAQIELCIKACETCAAECEGHDNEHCAWCAKMCRECADDCRKALPTIH</sequence>
<dbReference type="Proteomes" id="UP000445582">
    <property type="component" value="Unassembled WGS sequence"/>
</dbReference>
<evidence type="ECO:0000313" key="2">
    <source>
        <dbReference type="Proteomes" id="UP000445582"/>
    </source>
</evidence>
<accession>A0A844YFV3</accession>
<dbReference type="OrthoDB" id="5396211at2"/>
<comment type="caution">
    <text evidence="1">The sequence shown here is derived from an EMBL/GenBank/DDBJ whole genome shotgun (WGS) entry which is preliminary data.</text>
</comment>
<organism evidence="1 2">
    <name type="scientific">Qipengyuania oceanensis</name>
    <dbReference type="NCBI Taxonomy" id="1463597"/>
    <lineage>
        <taxon>Bacteria</taxon>
        <taxon>Pseudomonadati</taxon>
        <taxon>Pseudomonadota</taxon>
        <taxon>Alphaproteobacteria</taxon>
        <taxon>Sphingomonadales</taxon>
        <taxon>Erythrobacteraceae</taxon>
        <taxon>Qipengyuania</taxon>
    </lineage>
</organism>